<dbReference type="SMART" id="SM00176">
    <property type="entry name" value="RAN"/>
    <property type="match status" value="1"/>
</dbReference>
<comment type="similarity">
    <text evidence="1">Belongs to the small GTPase superfamily. Rab family.</text>
</comment>
<dbReference type="PANTHER" id="PTHR47981:SF20">
    <property type="entry name" value="RAS-RELATED PROTEIN RAB-7A"/>
    <property type="match status" value="1"/>
</dbReference>
<dbReference type="InterPro" id="IPR005225">
    <property type="entry name" value="Small_GTP-bd"/>
</dbReference>
<evidence type="ECO:0000256" key="9">
    <source>
        <dbReference type="SAM" id="MobiDB-lite"/>
    </source>
</evidence>
<reference evidence="10" key="2">
    <citation type="journal article" date="2007" name="Science">
        <title>Draft genome sequence of the sexually transmitted pathogen Trichomonas vaginalis.</title>
        <authorList>
            <person name="Carlton J.M."/>
            <person name="Hirt R.P."/>
            <person name="Silva J.C."/>
            <person name="Delcher A.L."/>
            <person name="Schatz M."/>
            <person name="Zhao Q."/>
            <person name="Wortman J.R."/>
            <person name="Bidwell S.L."/>
            <person name="Alsmark U.C.M."/>
            <person name="Besteiro S."/>
            <person name="Sicheritz-Ponten T."/>
            <person name="Noel C.J."/>
            <person name="Dacks J.B."/>
            <person name="Foster P.G."/>
            <person name="Simillion C."/>
            <person name="Van de Peer Y."/>
            <person name="Miranda-Saavedra D."/>
            <person name="Barton G.J."/>
            <person name="Westrop G.D."/>
            <person name="Mueller S."/>
            <person name="Dessi D."/>
            <person name="Fiori P.L."/>
            <person name="Ren Q."/>
            <person name="Paulsen I."/>
            <person name="Zhang H."/>
            <person name="Bastida-Corcuera F.D."/>
            <person name="Simoes-Barbosa A."/>
            <person name="Brown M.T."/>
            <person name="Hayes R.D."/>
            <person name="Mukherjee M."/>
            <person name="Okumura C.Y."/>
            <person name="Schneider R."/>
            <person name="Smith A.J."/>
            <person name="Vanacova S."/>
            <person name="Villalvazo M."/>
            <person name="Haas B.J."/>
            <person name="Pertea M."/>
            <person name="Feldblyum T.V."/>
            <person name="Utterback T.R."/>
            <person name="Shu C.L."/>
            <person name="Osoegawa K."/>
            <person name="de Jong P.J."/>
            <person name="Hrdy I."/>
            <person name="Horvathova L."/>
            <person name="Zubacova Z."/>
            <person name="Dolezal P."/>
            <person name="Malik S.B."/>
            <person name="Logsdon J.M. Jr."/>
            <person name="Henze K."/>
            <person name="Gupta A."/>
            <person name="Wang C.C."/>
            <person name="Dunne R.L."/>
            <person name="Upcroft J.A."/>
            <person name="Upcroft P."/>
            <person name="White O."/>
            <person name="Salzberg S.L."/>
            <person name="Tang P."/>
            <person name="Chiu C.-H."/>
            <person name="Lee Y.-S."/>
            <person name="Embley T.M."/>
            <person name="Coombs G.H."/>
            <person name="Mottram J.C."/>
            <person name="Tachezy J."/>
            <person name="Fraser-Liggett C.M."/>
            <person name="Johnson P.J."/>
        </authorList>
    </citation>
    <scope>NUCLEOTIDE SEQUENCE [LARGE SCALE GENOMIC DNA]</scope>
    <source>
        <strain evidence="10">G3</strain>
    </source>
</reference>
<dbReference type="AlphaFoldDB" id="A2D7W8"/>
<dbReference type="InterPro" id="IPR027417">
    <property type="entry name" value="P-loop_NTPase"/>
</dbReference>
<dbReference type="EMBL" id="DS113178">
    <property type="protein sequence ID" value="EAY23401.1"/>
    <property type="molecule type" value="Genomic_DNA"/>
</dbReference>
<keyword evidence="7" id="KW-0636">Prenylation</keyword>
<keyword evidence="11" id="KW-1185">Reference proteome</keyword>
<dbReference type="OMA" id="WANSKRC"/>
<dbReference type="SMR" id="A2D7W8"/>
<dbReference type="InterPro" id="IPR001806">
    <property type="entry name" value="Small_GTPase"/>
</dbReference>
<dbReference type="GO" id="GO:0012505">
    <property type="term" value="C:endomembrane system"/>
    <property type="evidence" value="ECO:0000318"/>
    <property type="project" value="GO_Central"/>
</dbReference>
<gene>
    <name evidence="10" type="ORF">TVAG_070640</name>
</gene>
<dbReference type="VEuPathDB" id="TrichDB:TVAGG3_1045220"/>
<dbReference type="Pfam" id="PF00071">
    <property type="entry name" value="Ras"/>
    <property type="match status" value="1"/>
</dbReference>
<dbReference type="SMART" id="SM00173">
    <property type="entry name" value="RAS"/>
    <property type="match status" value="1"/>
</dbReference>
<dbReference type="STRING" id="5722.A2D7W8"/>
<evidence type="ECO:0000256" key="7">
    <source>
        <dbReference type="ARBA" id="ARBA00023289"/>
    </source>
</evidence>
<proteinExistence type="inferred from homology"/>
<dbReference type="GO" id="GO:0005764">
    <property type="term" value="C:lysosome"/>
    <property type="evidence" value="ECO:0007669"/>
    <property type="project" value="UniProtKB-ARBA"/>
</dbReference>
<dbReference type="Gene3D" id="3.40.50.300">
    <property type="entry name" value="P-loop containing nucleotide triphosphate hydrolases"/>
    <property type="match status" value="1"/>
</dbReference>
<evidence type="ECO:0000313" key="11">
    <source>
        <dbReference type="Proteomes" id="UP000001542"/>
    </source>
</evidence>
<dbReference type="PROSITE" id="PS51421">
    <property type="entry name" value="RAS"/>
    <property type="match status" value="1"/>
</dbReference>
<keyword evidence="4" id="KW-0653">Protein transport</keyword>
<dbReference type="GO" id="GO:0003924">
    <property type="term" value="F:GTPase activity"/>
    <property type="evidence" value="ECO:0000318"/>
    <property type="project" value="GO_Central"/>
</dbReference>
<dbReference type="GO" id="GO:0005770">
    <property type="term" value="C:late endosome"/>
    <property type="evidence" value="ECO:0007669"/>
    <property type="project" value="UniProtKB-ARBA"/>
</dbReference>
<keyword evidence="2" id="KW-0813">Transport</keyword>
<dbReference type="eggNOG" id="KOG0394">
    <property type="taxonomic scope" value="Eukaryota"/>
</dbReference>
<dbReference type="GO" id="GO:0006886">
    <property type="term" value="P:intracellular protein transport"/>
    <property type="evidence" value="ECO:0000318"/>
    <property type="project" value="GO_Central"/>
</dbReference>
<protein>
    <recommendedName>
        <fullName evidence="8">Ras-related protein Rab-7b</fullName>
    </recommendedName>
</protein>
<dbReference type="GO" id="GO:0005525">
    <property type="term" value="F:GTP binding"/>
    <property type="evidence" value="ECO:0007669"/>
    <property type="project" value="UniProtKB-KW"/>
</dbReference>
<evidence type="ECO:0000256" key="8">
    <source>
        <dbReference type="ARBA" id="ARBA00067801"/>
    </source>
</evidence>
<dbReference type="PANTHER" id="PTHR47981">
    <property type="entry name" value="RAB FAMILY"/>
    <property type="match status" value="1"/>
</dbReference>
<dbReference type="KEGG" id="tva:5468965"/>
<organism evidence="10 11">
    <name type="scientific">Trichomonas vaginalis (strain ATCC PRA-98 / G3)</name>
    <dbReference type="NCBI Taxonomy" id="412133"/>
    <lineage>
        <taxon>Eukaryota</taxon>
        <taxon>Metamonada</taxon>
        <taxon>Parabasalia</taxon>
        <taxon>Trichomonadida</taxon>
        <taxon>Trichomonadidae</taxon>
        <taxon>Trichomonas</taxon>
    </lineage>
</organism>
<dbReference type="PROSITE" id="PS51419">
    <property type="entry name" value="RAB"/>
    <property type="match status" value="1"/>
</dbReference>
<dbReference type="VEuPathDB" id="TrichDB:TVAG_070640"/>
<keyword evidence="5" id="KW-0342">GTP-binding</keyword>
<keyword evidence="3" id="KW-0547">Nucleotide-binding</keyword>
<dbReference type="FunFam" id="3.40.50.300:FF:000751">
    <property type="entry name" value="Rab family GTPase, putative"/>
    <property type="match status" value="1"/>
</dbReference>
<dbReference type="SMART" id="SM00174">
    <property type="entry name" value="RHO"/>
    <property type="match status" value="1"/>
</dbReference>
<dbReference type="InParanoid" id="A2D7W8"/>
<accession>A2D7W8</accession>
<dbReference type="NCBIfam" id="TIGR00231">
    <property type="entry name" value="small_GTP"/>
    <property type="match status" value="1"/>
</dbReference>
<evidence type="ECO:0000256" key="5">
    <source>
        <dbReference type="ARBA" id="ARBA00023134"/>
    </source>
</evidence>
<dbReference type="PROSITE" id="PS51420">
    <property type="entry name" value="RHO"/>
    <property type="match status" value="1"/>
</dbReference>
<evidence type="ECO:0000313" key="10">
    <source>
        <dbReference type="EMBL" id="EAY23401.1"/>
    </source>
</evidence>
<dbReference type="GO" id="GO:0030139">
    <property type="term" value="C:endocytic vesicle"/>
    <property type="evidence" value="ECO:0007669"/>
    <property type="project" value="UniProtKB-ARBA"/>
</dbReference>
<sequence length="190" mass="21243">MGDSSVGKTTLIHSFVNNEFCEDFKATIGADFFSKTVTVDGTTIDLQIWDTAGEERFHSVGVAFYRGTDACLLVYDITQIDTFKRVGVWLDDLLNKAGITNPDAFPIMLFGNKIDLADQRQVPTEEARQWANSKRCSFFEVSAKTQENVEDGFTEVLRKFLQNHDRAVQTSPGFKISPAPQKPKKESACC</sequence>
<dbReference type="SUPFAM" id="SSF52540">
    <property type="entry name" value="P-loop containing nucleoside triphosphate hydrolases"/>
    <property type="match status" value="1"/>
</dbReference>
<dbReference type="GO" id="GO:0002682">
    <property type="term" value="P:regulation of immune system process"/>
    <property type="evidence" value="ECO:0007669"/>
    <property type="project" value="UniProtKB-ARBA"/>
</dbReference>
<evidence type="ECO:0000256" key="4">
    <source>
        <dbReference type="ARBA" id="ARBA00022927"/>
    </source>
</evidence>
<reference evidence="10" key="1">
    <citation type="submission" date="2006-10" db="EMBL/GenBank/DDBJ databases">
        <authorList>
            <person name="Amadeo P."/>
            <person name="Zhao Q."/>
            <person name="Wortman J."/>
            <person name="Fraser-Liggett C."/>
            <person name="Carlton J."/>
        </authorList>
    </citation>
    <scope>NUCLEOTIDE SEQUENCE</scope>
    <source>
        <strain evidence="10">G3</strain>
    </source>
</reference>
<name>A2D7W8_TRIV3</name>
<dbReference type="RefSeq" id="XP_001584387.1">
    <property type="nucleotide sequence ID" value="XM_001584337.1"/>
</dbReference>
<feature type="region of interest" description="Disordered" evidence="9">
    <location>
        <begin position="170"/>
        <end position="190"/>
    </location>
</feature>
<evidence type="ECO:0000256" key="1">
    <source>
        <dbReference type="ARBA" id="ARBA00006270"/>
    </source>
</evidence>
<keyword evidence="6" id="KW-0449">Lipoprotein</keyword>
<dbReference type="PRINTS" id="PR00449">
    <property type="entry name" value="RASTRNSFRMNG"/>
</dbReference>
<dbReference type="OrthoDB" id="1436450at2759"/>
<dbReference type="Proteomes" id="UP000001542">
    <property type="component" value="Unassembled WGS sequence"/>
</dbReference>
<dbReference type="SMART" id="SM00175">
    <property type="entry name" value="RAB"/>
    <property type="match status" value="1"/>
</dbReference>
<evidence type="ECO:0000256" key="2">
    <source>
        <dbReference type="ARBA" id="ARBA00022448"/>
    </source>
</evidence>
<evidence type="ECO:0000256" key="6">
    <source>
        <dbReference type="ARBA" id="ARBA00023288"/>
    </source>
</evidence>
<evidence type="ECO:0000256" key="3">
    <source>
        <dbReference type="ARBA" id="ARBA00022741"/>
    </source>
</evidence>